<evidence type="ECO:0000256" key="3">
    <source>
        <dbReference type="SAM" id="Phobius"/>
    </source>
</evidence>
<dbReference type="InterPro" id="IPR050811">
    <property type="entry name" value="Phosphate_ABC_transporter"/>
</dbReference>
<dbReference type="PANTHER" id="PTHR30570">
    <property type="entry name" value="PERIPLASMIC PHOSPHATE BINDING COMPONENT OF PHOSPHATE ABC TRANSPORTER"/>
    <property type="match status" value="1"/>
</dbReference>
<accession>A0A856MEG9</accession>
<keyword evidence="3" id="KW-0472">Membrane</keyword>
<dbReference type="KEGG" id="bsen:DP114_12960"/>
<feature type="compositionally biased region" description="Low complexity" evidence="2">
    <location>
        <begin position="313"/>
        <end position="339"/>
    </location>
</feature>
<feature type="transmembrane region" description="Helical" evidence="3">
    <location>
        <begin position="364"/>
        <end position="383"/>
    </location>
</feature>
<dbReference type="PANTHER" id="PTHR30570:SF1">
    <property type="entry name" value="PHOSPHATE-BINDING PROTEIN PSTS"/>
    <property type="match status" value="1"/>
</dbReference>
<evidence type="ECO:0000256" key="2">
    <source>
        <dbReference type="SAM" id="MobiDB-lite"/>
    </source>
</evidence>
<dbReference type="Gene3D" id="3.40.190.10">
    <property type="entry name" value="Periplasmic binding protein-like II"/>
    <property type="match status" value="2"/>
</dbReference>
<sequence length="1259" mass="143773">MFRSKKSFRKKFAQIVMAVLGLTATHSLVASLPSILLAPVVAQSNSPSPSFPLPNSLPSGTTVKVDGSSSMTVINQALRKRFEQKFPGTKVELASGGTDGALAALLRGDINMAAIGRPLTDKEKGQGLVATPVSREKIAIIVGSDDPFKKNLTFEQFAKMFRGEITNWSQVGGTPGKIRFIDHPEYSDTRRSLSTYAIFKKAPFKNGANTTRLSQDDTATIVQALGKDGISYAIADQVLNLPNVRVLPMHKTMPTDPRYPYSQPRGYVYRKETATPATLAFLGFATSAPGQEILAAAKQQEAEAVRQSITSGSSAAISGSGSATSGSGSGTSVVATGSSPNPASTANVALVPTASEATGQGFPWWWLLLLAGIPLLILLWWLLNRRRRRTTEINNEIVNLVANSPEINKKIESLRNDWNLAFMSLAAQHADELVNTISSREAFNRIIAQKLTNNDADLNRYINQQIDNTYEQKIQNHIPLIAHNIVNNNEELKQYIDRRLQHSLNNSPEINKKIESLRNDWNLVFMSLATEHADELVNTISSRETFNRIISQKLVNNDADLNRYINQQIDNIYEQKSQNHIPLIARNIVNNNEELKQYIDRRLQDSVNNSPEINNKIVNLVANSPEINKKIESLRNDWNRTFITLVTQHVDERMNTIGSRETFNRLITQKLINNNAEFNQYISQQIDNTYEQKIQHHIPLIAHNIVNNNEELKQYIDRRLQDSVNNSPEINNKIVNLVANSPEINKKIESLRNDWNRTFITLVTQHVDERMNTIGSRETFNRLITQKLINNNAEFNQYISQQIDNTYEQKIQHHIPLIAHNIVNNNEELKQYIDRRLQDSVNNSPEINNKIVNLVANSPEINKKIESLRNDWNRTFIDLVTQHVDEMINTIGDQETFNRVISQKLVNNNTDLNHYISQQIDNIYDQKLQHHIPLITHNIVNNNEELNQYIDRRLQHRVNNTEVNNEIVNLVANSPEINNKIENLRNDWNRTFIDLVTQHVDELINTIGDQETFNRVISQKLVNNNTDLNHYISQQIDNIYDQKLQHHIPLITHNIVNNNEELNQYIDRRLQHRVNNTEVNNEIVNLVANSPEINNKIENLRNDWNRTFIDLVTQHVDEMINTIGDQETFNRVISQKLVNNNTDLKYYISQQIENIYDQKIQNEISVMIQNISQEIDNTHINQIITTKNELIVLMNSADRQLYEWILGELMAIKGCLTDRETLVETLVTLTTELRTKLDRTACVDIKTFKPFKPVLELNQ</sequence>
<gene>
    <name evidence="5" type="ORF">DP114_12960</name>
</gene>
<protein>
    <recommendedName>
        <fullName evidence="4">PBP domain-containing protein</fullName>
    </recommendedName>
</protein>
<evidence type="ECO:0000259" key="4">
    <source>
        <dbReference type="Pfam" id="PF12849"/>
    </source>
</evidence>
<proteinExistence type="predicted"/>
<evidence type="ECO:0000313" key="5">
    <source>
        <dbReference type="EMBL" id="QDL08680.1"/>
    </source>
</evidence>
<evidence type="ECO:0000256" key="1">
    <source>
        <dbReference type="ARBA" id="ARBA00022729"/>
    </source>
</evidence>
<dbReference type="Proteomes" id="UP000503129">
    <property type="component" value="Chromosome"/>
</dbReference>
<name>A0A856MEG9_9CYAN</name>
<dbReference type="EMBL" id="CP030118">
    <property type="protein sequence ID" value="QDL08680.1"/>
    <property type="molecule type" value="Genomic_DNA"/>
</dbReference>
<keyword evidence="3" id="KW-1133">Transmembrane helix</keyword>
<dbReference type="SUPFAM" id="SSF53850">
    <property type="entry name" value="Periplasmic binding protein-like II"/>
    <property type="match status" value="1"/>
</dbReference>
<evidence type="ECO:0000313" key="6">
    <source>
        <dbReference type="Proteomes" id="UP000503129"/>
    </source>
</evidence>
<dbReference type="AlphaFoldDB" id="A0A856MEG9"/>
<keyword evidence="6" id="KW-1185">Reference proteome</keyword>
<keyword evidence="3" id="KW-0812">Transmembrane</keyword>
<dbReference type="InterPro" id="IPR024370">
    <property type="entry name" value="PBP_domain"/>
</dbReference>
<keyword evidence="1" id="KW-0732">Signal</keyword>
<dbReference type="Pfam" id="PF12849">
    <property type="entry name" value="PBP_like_2"/>
    <property type="match status" value="1"/>
</dbReference>
<feature type="region of interest" description="Disordered" evidence="2">
    <location>
        <begin position="313"/>
        <end position="341"/>
    </location>
</feature>
<feature type="domain" description="PBP" evidence="4">
    <location>
        <begin position="58"/>
        <end position="288"/>
    </location>
</feature>
<organism evidence="5 6">
    <name type="scientific">Brasilonema sennae CENA114</name>
    <dbReference type="NCBI Taxonomy" id="415709"/>
    <lineage>
        <taxon>Bacteria</taxon>
        <taxon>Bacillati</taxon>
        <taxon>Cyanobacteriota</taxon>
        <taxon>Cyanophyceae</taxon>
        <taxon>Nostocales</taxon>
        <taxon>Scytonemataceae</taxon>
        <taxon>Brasilonema</taxon>
        <taxon>Bromeliae group (in: Brasilonema)</taxon>
    </lineage>
</organism>
<reference evidence="5 6" key="1">
    <citation type="submission" date="2018-06" db="EMBL/GenBank/DDBJ databases">
        <title>Comparative genomics of Brasilonema spp. strains.</title>
        <authorList>
            <person name="Alvarenga D.O."/>
            <person name="Fiore M.F."/>
            <person name="Varani A.M."/>
        </authorList>
    </citation>
    <scope>NUCLEOTIDE SEQUENCE [LARGE SCALE GENOMIC DNA]</scope>
    <source>
        <strain evidence="5 6">CENA114</strain>
    </source>
</reference>